<name>A0A286SGF6_9BACT</name>
<evidence type="ECO:0000256" key="1">
    <source>
        <dbReference type="SAM" id="MobiDB-lite"/>
    </source>
</evidence>
<dbReference type="RefSeq" id="WP_095975567.1">
    <property type="nucleotide sequence ID" value="NZ_CP022163.1"/>
</dbReference>
<organism evidence="3 4">
    <name type="scientific">Melittangium boletus DSM 14713</name>
    <dbReference type="NCBI Taxonomy" id="1294270"/>
    <lineage>
        <taxon>Bacteria</taxon>
        <taxon>Pseudomonadati</taxon>
        <taxon>Myxococcota</taxon>
        <taxon>Myxococcia</taxon>
        <taxon>Myxococcales</taxon>
        <taxon>Cystobacterineae</taxon>
        <taxon>Archangiaceae</taxon>
        <taxon>Melittangium</taxon>
    </lineage>
</organism>
<keyword evidence="4" id="KW-1185">Reference proteome</keyword>
<gene>
    <name evidence="3" type="ORF">MEBOL_000085</name>
</gene>
<evidence type="ECO:0000313" key="4">
    <source>
        <dbReference type="Proteomes" id="UP000217289"/>
    </source>
</evidence>
<reference evidence="3 4" key="1">
    <citation type="submission" date="2017-06" db="EMBL/GenBank/DDBJ databases">
        <authorList>
            <person name="Kim H.J."/>
            <person name="Triplett B.A."/>
        </authorList>
    </citation>
    <scope>NUCLEOTIDE SEQUENCE [LARGE SCALE GENOMIC DNA]</scope>
    <source>
        <strain evidence="3 4">DSM 14713</strain>
    </source>
</reference>
<feature type="chain" id="PRO_5012380270" evidence="2">
    <location>
        <begin position="21"/>
        <end position="221"/>
    </location>
</feature>
<dbReference type="KEGG" id="mbd:MEBOL_000085"/>
<proteinExistence type="predicted"/>
<keyword evidence="2" id="KW-0732">Signal</keyword>
<feature type="signal peptide" evidence="2">
    <location>
        <begin position="1"/>
        <end position="20"/>
    </location>
</feature>
<feature type="compositionally biased region" description="Pro residues" evidence="1">
    <location>
        <begin position="69"/>
        <end position="95"/>
    </location>
</feature>
<evidence type="ECO:0000256" key="2">
    <source>
        <dbReference type="SAM" id="SignalP"/>
    </source>
</evidence>
<dbReference type="OrthoDB" id="5382318at2"/>
<dbReference type="EMBL" id="CP022163">
    <property type="protein sequence ID" value="ATB26657.1"/>
    <property type="molecule type" value="Genomic_DNA"/>
</dbReference>
<feature type="region of interest" description="Disordered" evidence="1">
    <location>
        <begin position="69"/>
        <end position="97"/>
    </location>
</feature>
<evidence type="ECO:0000313" key="3">
    <source>
        <dbReference type="EMBL" id="ATB26657.1"/>
    </source>
</evidence>
<accession>A0A286SGF6</accession>
<dbReference type="AlphaFoldDB" id="A0A286SGF6"/>
<dbReference type="Proteomes" id="UP000217289">
    <property type="component" value="Chromosome"/>
</dbReference>
<sequence length="221" mass="23821">MRRVISVLVFLALLPVTAAASVFLNGVRIDGLTNQTFEKVSSVRIDEQGNVHIQAPGYSVKMAPASAPAPAPVVPATPPAPPTPAPVATPPPAPAPVDSASARLTKRYWLVTEQSVTGMSGFDIDLFINSVWVRKLRNGEEQVITELTRYLKPGKNTLLFMAHKVASPPRRSESAQHVFKVIIGEGNEGGGKVMIDSPLIRFQRSSAEAEDVSEEFSLITR</sequence>
<protein>
    <submittedName>
        <fullName evidence="3">Uncharacterized protein</fullName>
    </submittedName>
</protein>